<gene>
    <name evidence="3" type="ORF">GGX14DRAFT_478204</name>
</gene>
<feature type="region of interest" description="Disordered" evidence="1">
    <location>
        <begin position="1"/>
        <end position="49"/>
    </location>
</feature>
<feature type="compositionally biased region" description="Basic and acidic residues" evidence="1">
    <location>
        <begin position="1"/>
        <end position="22"/>
    </location>
</feature>
<organism evidence="3 4">
    <name type="scientific">Mycena pura</name>
    <dbReference type="NCBI Taxonomy" id="153505"/>
    <lineage>
        <taxon>Eukaryota</taxon>
        <taxon>Fungi</taxon>
        <taxon>Dikarya</taxon>
        <taxon>Basidiomycota</taxon>
        <taxon>Agaricomycotina</taxon>
        <taxon>Agaricomycetes</taxon>
        <taxon>Agaricomycetidae</taxon>
        <taxon>Agaricales</taxon>
        <taxon>Marasmiineae</taxon>
        <taxon>Mycenaceae</taxon>
        <taxon>Mycena</taxon>
    </lineage>
</organism>
<proteinExistence type="predicted"/>
<protein>
    <recommendedName>
        <fullName evidence="2">BTB domain-containing protein</fullName>
    </recommendedName>
</protein>
<accession>A0AAD6Y2G5</accession>
<dbReference type="AlphaFoldDB" id="A0AAD6Y2G5"/>
<dbReference type="InterPro" id="IPR011333">
    <property type="entry name" value="SKP1/BTB/POZ_sf"/>
</dbReference>
<evidence type="ECO:0000259" key="2">
    <source>
        <dbReference type="PROSITE" id="PS50097"/>
    </source>
</evidence>
<dbReference type="PROSITE" id="PS50097">
    <property type="entry name" value="BTB"/>
    <property type="match status" value="1"/>
</dbReference>
<reference evidence="3" key="1">
    <citation type="submission" date="2023-03" db="EMBL/GenBank/DDBJ databases">
        <title>Massive genome expansion in bonnet fungi (Mycena s.s.) driven by repeated elements and novel gene families across ecological guilds.</title>
        <authorList>
            <consortium name="Lawrence Berkeley National Laboratory"/>
            <person name="Harder C.B."/>
            <person name="Miyauchi S."/>
            <person name="Viragh M."/>
            <person name="Kuo A."/>
            <person name="Thoen E."/>
            <person name="Andreopoulos B."/>
            <person name="Lu D."/>
            <person name="Skrede I."/>
            <person name="Drula E."/>
            <person name="Henrissat B."/>
            <person name="Morin E."/>
            <person name="Kohler A."/>
            <person name="Barry K."/>
            <person name="LaButti K."/>
            <person name="Morin E."/>
            <person name="Salamov A."/>
            <person name="Lipzen A."/>
            <person name="Mereny Z."/>
            <person name="Hegedus B."/>
            <person name="Baldrian P."/>
            <person name="Stursova M."/>
            <person name="Weitz H."/>
            <person name="Taylor A."/>
            <person name="Grigoriev I.V."/>
            <person name="Nagy L.G."/>
            <person name="Martin F."/>
            <person name="Kauserud H."/>
        </authorList>
    </citation>
    <scope>NUCLEOTIDE SEQUENCE</scope>
    <source>
        <strain evidence="3">9144</strain>
    </source>
</reference>
<evidence type="ECO:0000313" key="4">
    <source>
        <dbReference type="Proteomes" id="UP001219525"/>
    </source>
</evidence>
<dbReference type="InterPro" id="IPR000210">
    <property type="entry name" value="BTB/POZ_dom"/>
</dbReference>
<sequence>MTERSRKKRKVDESSDLEEARPAVRPRRNSSLDEDASGSETQKSPAIRDPQFYKADGNCVLRVDNTLFRVHRHYLAPEHEQSVFGGLFALPTGPEAVEGERDEAPIVLQGDTVDELRAFFRFAYSSPLQLQADAMSDDDLVPLMLTAKFADKYRLESFEKWARNTILHLTARNNGQALKACAPKVYVELLLLNNLSPDSTTEERVRDAWMARIRRGELPIAHALGVTETLNMRSFLGELYYEQLRALDPAALAPSCTAPVRFDAPGLSDAQKIRLLAGHRSLSLAWARIVEKLLALPLCTASTCPMRASAQTSWRTAVHRTATATDTDLAVFARLKGLERGLLRMDTLCSSAQEAAQKALASIRRRLASSLADHFLGPAEPA</sequence>
<evidence type="ECO:0000313" key="3">
    <source>
        <dbReference type="EMBL" id="KAJ7193471.1"/>
    </source>
</evidence>
<dbReference type="EMBL" id="JARJCW010000108">
    <property type="protein sequence ID" value="KAJ7193471.1"/>
    <property type="molecule type" value="Genomic_DNA"/>
</dbReference>
<dbReference type="Gene3D" id="3.30.710.10">
    <property type="entry name" value="Potassium Channel Kv1.1, Chain A"/>
    <property type="match status" value="1"/>
</dbReference>
<dbReference type="CDD" id="cd18186">
    <property type="entry name" value="BTB_POZ_ZBTB_KLHL-like"/>
    <property type="match status" value="1"/>
</dbReference>
<comment type="caution">
    <text evidence="3">The sequence shown here is derived from an EMBL/GenBank/DDBJ whole genome shotgun (WGS) entry which is preliminary data.</text>
</comment>
<name>A0AAD6Y2G5_9AGAR</name>
<dbReference type="Proteomes" id="UP001219525">
    <property type="component" value="Unassembled WGS sequence"/>
</dbReference>
<keyword evidence="4" id="KW-1185">Reference proteome</keyword>
<feature type="domain" description="BTB" evidence="2">
    <location>
        <begin position="57"/>
        <end position="132"/>
    </location>
</feature>
<evidence type="ECO:0000256" key="1">
    <source>
        <dbReference type="SAM" id="MobiDB-lite"/>
    </source>
</evidence>